<sequence length="253" mass="27802">MLRDMAQNPAPKRPRPGEPTKKTAAAKRSNTTGLKRPHRVANEAPPLLTTVVDELRALVHQLRDQVAMQERQIQALITRQADQLTERRTSGPASTERIDLALQELRHRLPVQEHVVVEGSESVRRRWVDQGLVVGSAELRKAWGVSRQALDQAAERGDLVRMKIANRQYYPAGFLELASQDVAKVCRALQPLDEITSIVFWSRKHGALGNRTVTEALKDGKLAAVLQLAGAYAEELRPAVGADTSTAAGAHAA</sequence>
<gene>
    <name evidence="3" type="ORF">AAW51_4371</name>
</gene>
<name>A0A0G3BNT7_9BURK</name>
<evidence type="ECO:0000256" key="1">
    <source>
        <dbReference type="SAM" id="Coils"/>
    </source>
</evidence>
<dbReference type="KEGG" id="pbh:AAW51_4371"/>
<dbReference type="Proteomes" id="UP000035352">
    <property type="component" value="Chromosome"/>
</dbReference>
<dbReference type="EMBL" id="CP011371">
    <property type="protein sequence ID" value="AKJ31062.1"/>
    <property type="molecule type" value="Genomic_DNA"/>
</dbReference>
<proteinExistence type="predicted"/>
<organism evidence="3 4">
    <name type="scientific">Caldimonas brevitalea</name>
    <dbReference type="NCBI Taxonomy" id="413882"/>
    <lineage>
        <taxon>Bacteria</taxon>
        <taxon>Pseudomonadati</taxon>
        <taxon>Pseudomonadota</taxon>
        <taxon>Betaproteobacteria</taxon>
        <taxon>Burkholderiales</taxon>
        <taxon>Sphaerotilaceae</taxon>
        <taxon>Caldimonas</taxon>
    </lineage>
</organism>
<feature type="coiled-coil region" evidence="1">
    <location>
        <begin position="52"/>
        <end position="79"/>
    </location>
</feature>
<keyword evidence="4" id="KW-1185">Reference proteome</keyword>
<keyword evidence="1" id="KW-0175">Coiled coil</keyword>
<evidence type="ECO:0000256" key="2">
    <source>
        <dbReference type="SAM" id="MobiDB-lite"/>
    </source>
</evidence>
<dbReference type="STRING" id="413882.AAW51_4371"/>
<evidence type="ECO:0000313" key="4">
    <source>
        <dbReference type="Proteomes" id="UP000035352"/>
    </source>
</evidence>
<dbReference type="AlphaFoldDB" id="A0A0G3BNT7"/>
<reference evidence="3 4" key="1">
    <citation type="submission" date="2015-05" db="EMBL/GenBank/DDBJ databases">
        <authorList>
            <person name="Tang B."/>
            <person name="Yu Y."/>
        </authorList>
    </citation>
    <scope>NUCLEOTIDE SEQUENCE [LARGE SCALE GENOMIC DNA]</scope>
    <source>
        <strain evidence="3 4">DSM 7029</strain>
    </source>
</reference>
<feature type="region of interest" description="Disordered" evidence="2">
    <location>
        <begin position="1"/>
        <end position="42"/>
    </location>
</feature>
<protein>
    <submittedName>
        <fullName evidence="3">Uncharacterized protein</fullName>
    </submittedName>
</protein>
<evidence type="ECO:0000313" key="3">
    <source>
        <dbReference type="EMBL" id="AKJ31062.1"/>
    </source>
</evidence>
<accession>A0A0G3BNT7</accession>